<sequence length="247" mass="27377">MKKYTIIGPILLILIWAVAAQLQLIDKFFLPDPFTVIGKLVELLGSGAIIGDLFSTLGRVVLSFIIAIAIGLPLGLWLGRSEKIYRSVEFIIDFFRSTPATALFPLFLLIFGITDKSKIAVAAFASMLIIIFNTAYGVMHAKKSRVLAAQIMGATKAQIFRWILFWESLPQTFIGLRSAVSLSLVIIVVTEMFIGTTSGLGRKIIDSQITYEIPTMYAIILLTGIVGYLLNLLFLTVEKRFLHWSGK</sequence>
<gene>
    <name evidence="9" type="ORF">UU13_C0002G0062</name>
</gene>
<dbReference type="InterPro" id="IPR000515">
    <property type="entry name" value="MetI-like"/>
</dbReference>
<dbReference type="PATRIC" id="fig|1618744.3.peg.132"/>
<proteinExistence type="inferred from homology"/>
<evidence type="ECO:0000313" key="10">
    <source>
        <dbReference type="Proteomes" id="UP000034452"/>
    </source>
</evidence>
<organism evidence="9 10">
    <name type="scientific">Candidatus Nomurabacteria bacterium GW2011_GWB1_40_7</name>
    <dbReference type="NCBI Taxonomy" id="1618744"/>
    <lineage>
        <taxon>Bacteria</taxon>
        <taxon>Candidatus Nomuraibacteriota</taxon>
    </lineage>
</organism>
<evidence type="ECO:0000256" key="3">
    <source>
        <dbReference type="ARBA" id="ARBA00022475"/>
    </source>
</evidence>
<keyword evidence="4 7" id="KW-0812">Transmembrane</keyword>
<feature type="transmembrane region" description="Helical" evidence="7">
    <location>
        <begin position="172"/>
        <end position="194"/>
    </location>
</feature>
<comment type="subcellular location">
    <subcellularLocation>
        <location evidence="1 7">Cell membrane</location>
        <topology evidence="1 7">Multi-pass membrane protein</topology>
    </subcellularLocation>
</comment>
<protein>
    <submittedName>
        <fullName evidence="9">Binding-protein-dependent transport system inner membrane component</fullName>
    </submittedName>
</protein>
<keyword evidence="6 7" id="KW-0472">Membrane</keyword>
<dbReference type="GO" id="GO:0055085">
    <property type="term" value="P:transmembrane transport"/>
    <property type="evidence" value="ECO:0007669"/>
    <property type="project" value="InterPro"/>
</dbReference>
<feature type="transmembrane region" description="Helical" evidence="7">
    <location>
        <begin position="90"/>
        <end position="113"/>
    </location>
</feature>
<evidence type="ECO:0000256" key="5">
    <source>
        <dbReference type="ARBA" id="ARBA00022989"/>
    </source>
</evidence>
<dbReference type="CDD" id="cd06261">
    <property type="entry name" value="TM_PBP2"/>
    <property type="match status" value="1"/>
</dbReference>
<keyword evidence="2 7" id="KW-0813">Transport</keyword>
<dbReference type="EMBL" id="LBZL01000002">
    <property type="protein sequence ID" value="KKR70717.1"/>
    <property type="molecule type" value="Genomic_DNA"/>
</dbReference>
<dbReference type="InterPro" id="IPR035906">
    <property type="entry name" value="MetI-like_sf"/>
</dbReference>
<dbReference type="PANTHER" id="PTHR30151:SF0">
    <property type="entry name" value="ABC TRANSPORTER PERMEASE PROTEIN MJ0413-RELATED"/>
    <property type="match status" value="1"/>
</dbReference>
<comment type="caution">
    <text evidence="9">The sequence shown here is derived from an EMBL/GenBank/DDBJ whole genome shotgun (WGS) entry which is preliminary data.</text>
</comment>
<feature type="transmembrane region" description="Helical" evidence="7">
    <location>
        <begin position="215"/>
        <end position="237"/>
    </location>
</feature>
<evidence type="ECO:0000259" key="8">
    <source>
        <dbReference type="PROSITE" id="PS50928"/>
    </source>
</evidence>
<keyword evidence="3" id="KW-1003">Cell membrane</keyword>
<dbReference type="PROSITE" id="PS50928">
    <property type="entry name" value="ABC_TM1"/>
    <property type="match status" value="1"/>
</dbReference>
<dbReference type="Proteomes" id="UP000034452">
    <property type="component" value="Unassembled WGS sequence"/>
</dbReference>
<feature type="transmembrane region" description="Helical" evidence="7">
    <location>
        <begin position="60"/>
        <end position="78"/>
    </location>
</feature>
<accession>A0A0G0W642</accession>
<reference evidence="9 10" key="1">
    <citation type="journal article" date="2015" name="Nature">
        <title>rRNA introns, odd ribosomes, and small enigmatic genomes across a large radiation of phyla.</title>
        <authorList>
            <person name="Brown C.T."/>
            <person name="Hug L.A."/>
            <person name="Thomas B.C."/>
            <person name="Sharon I."/>
            <person name="Castelle C.J."/>
            <person name="Singh A."/>
            <person name="Wilkins M.J."/>
            <person name="Williams K.H."/>
            <person name="Banfield J.F."/>
        </authorList>
    </citation>
    <scope>NUCLEOTIDE SEQUENCE [LARGE SCALE GENOMIC DNA]</scope>
</reference>
<dbReference type="SUPFAM" id="SSF161098">
    <property type="entry name" value="MetI-like"/>
    <property type="match status" value="1"/>
</dbReference>
<dbReference type="Gene3D" id="1.10.3720.10">
    <property type="entry name" value="MetI-like"/>
    <property type="match status" value="1"/>
</dbReference>
<feature type="transmembrane region" description="Helical" evidence="7">
    <location>
        <begin position="119"/>
        <end position="139"/>
    </location>
</feature>
<evidence type="ECO:0000256" key="7">
    <source>
        <dbReference type="RuleBase" id="RU363032"/>
    </source>
</evidence>
<dbReference type="AlphaFoldDB" id="A0A0G0W642"/>
<evidence type="ECO:0000256" key="4">
    <source>
        <dbReference type="ARBA" id="ARBA00022692"/>
    </source>
</evidence>
<keyword evidence="5 7" id="KW-1133">Transmembrane helix</keyword>
<name>A0A0G0W642_9BACT</name>
<dbReference type="PANTHER" id="PTHR30151">
    <property type="entry name" value="ALKANE SULFONATE ABC TRANSPORTER-RELATED, MEMBRANE SUBUNIT"/>
    <property type="match status" value="1"/>
</dbReference>
<evidence type="ECO:0000256" key="1">
    <source>
        <dbReference type="ARBA" id="ARBA00004651"/>
    </source>
</evidence>
<evidence type="ECO:0000313" key="9">
    <source>
        <dbReference type="EMBL" id="KKR70717.1"/>
    </source>
</evidence>
<comment type="similarity">
    <text evidence="7">Belongs to the binding-protein-dependent transport system permease family.</text>
</comment>
<dbReference type="GO" id="GO:0005886">
    <property type="term" value="C:plasma membrane"/>
    <property type="evidence" value="ECO:0007669"/>
    <property type="project" value="UniProtKB-SubCell"/>
</dbReference>
<feature type="domain" description="ABC transmembrane type-1" evidence="8">
    <location>
        <begin position="53"/>
        <end position="234"/>
    </location>
</feature>
<dbReference type="Pfam" id="PF00528">
    <property type="entry name" value="BPD_transp_1"/>
    <property type="match status" value="1"/>
</dbReference>
<evidence type="ECO:0000256" key="6">
    <source>
        <dbReference type="ARBA" id="ARBA00023136"/>
    </source>
</evidence>
<evidence type="ECO:0000256" key="2">
    <source>
        <dbReference type="ARBA" id="ARBA00022448"/>
    </source>
</evidence>